<organism evidence="12">
    <name type="scientific">Gongylonema pulchrum</name>
    <dbReference type="NCBI Taxonomy" id="637853"/>
    <lineage>
        <taxon>Eukaryota</taxon>
        <taxon>Metazoa</taxon>
        <taxon>Ecdysozoa</taxon>
        <taxon>Nematoda</taxon>
        <taxon>Chromadorea</taxon>
        <taxon>Rhabditida</taxon>
        <taxon>Spirurina</taxon>
        <taxon>Spiruromorpha</taxon>
        <taxon>Spiruroidea</taxon>
        <taxon>Gongylonematidae</taxon>
        <taxon>Gongylonema</taxon>
    </lineage>
</organism>
<dbReference type="AlphaFoldDB" id="A0A183F0X1"/>
<reference evidence="12" key="1">
    <citation type="submission" date="2016-06" db="UniProtKB">
        <authorList>
            <consortium name="WormBaseParasite"/>
        </authorList>
    </citation>
    <scope>IDENTIFICATION</scope>
</reference>
<gene>
    <name evidence="10" type="ORF">GPUH_LOCUS26861</name>
</gene>
<dbReference type="InterPro" id="IPR036427">
    <property type="entry name" value="Bromodomain-like_sf"/>
</dbReference>
<dbReference type="Pfam" id="PF00439">
    <property type="entry name" value="Bromodomain"/>
    <property type="match status" value="1"/>
</dbReference>
<evidence type="ECO:0000313" key="10">
    <source>
        <dbReference type="EMBL" id="VDN49590.1"/>
    </source>
</evidence>
<evidence type="ECO:0000313" key="12">
    <source>
        <dbReference type="WBParaSite" id="GPUH_0002689201-mRNA-1"/>
    </source>
</evidence>
<feature type="domain" description="Bromo" evidence="9">
    <location>
        <begin position="147"/>
        <end position="194"/>
    </location>
</feature>
<evidence type="ECO:0000256" key="1">
    <source>
        <dbReference type="ARBA" id="ARBA00004123"/>
    </source>
</evidence>
<keyword evidence="11" id="KW-1185">Reference proteome</keyword>
<dbReference type="Proteomes" id="UP000271098">
    <property type="component" value="Unassembled WGS sequence"/>
</dbReference>
<evidence type="ECO:0000313" key="11">
    <source>
        <dbReference type="Proteomes" id="UP000271098"/>
    </source>
</evidence>
<evidence type="ECO:0000256" key="8">
    <source>
        <dbReference type="PROSITE-ProRule" id="PRU00035"/>
    </source>
</evidence>
<dbReference type="GO" id="GO:0042393">
    <property type="term" value="F:histone binding"/>
    <property type="evidence" value="ECO:0007669"/>
    <property type="project" value="InterPro"/>
</dbReference>
<keyword evidence="2" id="KW-0677">Repeat</keyword>
<dbReference type="WBParaSite" id="GPUH_0002689201-mRNA-1">
    <property type="protein sequence ID" value="GPUH_0002689201-mRNA-1"/>
    <property type="gene ID" value="GPUH_0002689201"/>
</dbReference>
<dbReference type="SUPFAM" id="SSF47370">
    <property type="entry name" value="Bromodomain"/>
    <property type="match status" value="1"/>
</dbReference>
<dbReference type="GO" id="GO:0006368">
    <property type="term" value="P:transcription elongation by RNA polymerase II"/>
    <property type="evidence" value="ECO:0007669"/>
    <property type="project" value="TreeGrafter"/>
</dbReference>
<proteinExistence type="predicted"/>
<dbReference type="InterPro" id="IPR001487">
    <property type="entry name" value="Bromodomain"/>
</dbReference>
<dbReference type="PRINTS" id="PR00503">
    <property type="entry name" value="BROMODOMAIN"/>
</dbReference>
<dbReference type="PANTHER" id="PTHR16062">
    <property type="entry name" value="SWI/SNF-RELATED"/>
    <property type="match status" value="1"/>
</dbReference>
<dbReference type="PROSITE" id="PS50014">
    <property type="entry name" value="BROMODOMAIN_2"/>
    <property type="match status" value="1"/>
</dbReference>
<dbReference type="InterPro" id="IPR037382">
    <property type="entry name" value="Rsc/polybromo"/>
</dbReference>
<dbReference type="GO" id="GO:0006338">
    <property type="term" value="P:chromatin remodeling"/>
    <property type="evidence" value="ECO:0007669"/>
    <property type="project" value="InterPro"/>
</dbReference>
<keyword evidence="3" id="KW-0156">Chromatin regulator</keyword>
<keyword evidence="6" id="KW-0804">Transcription</keyword>
<dbReference type="EMBL" id="UYRT01115087">
    <property type="protein sequence ID" value="VDN49590.1"/>
    <property type="molecule type" value="Genomic_DNA"/>
</dbReference>
<reference evidence="10 11" key="2">
    <citation type="submission" date="2018-11" db="EMBL/GenBank/DDBJ databases">
        <authorList>
            <consortium name="Pathogen Informatics"/>
        </authorList>
    </citation>
    <scope>NUCLEOTIDE SEQUENCE [LARGE SCALE GENOMIC DNA]</scope>
</reference>
<dbReference type="GO" id="GO:0016586">
    <property type="term" value="C:RSC-type complex"/>
    <property type="evidence" value="ECO:0007669"/>
    <property type="project" value="InterPro"/>
</dbReference>
<name>A0A183F0X1_9BILA</name>
<evidence type="ECO:0000256" key="6">
    <source>
        <dbReference type="ARBA" id="ARBA00023163"/>
    </source>
</evidence>
<keyword evidence="5 8" id="KW-0103">Bromodomain</keyword>
<dbReference type="Pfam" id="PF14619">
    <property type="entry name" value="SnAC"/>
    <property type="match status" value="1"/>
</dbReference>
<dbReference type="GO" id="GO:0003682">
    <property type="term" value="F:chromatin binding"/>
    <property type="evidence" value="ECO:0007669"/>
    <property type="project" value="TreeGrafter"/>
</dbReference>
<evidence type="ECO:0000259" key="9">
    <source>
        <dbReference type="PROSITE" id="PS50014"/>
    </source>
</evidence>
<dbReference type="PANTHER" id="PTHR16062:SF19">
    <property type="entry name" value="PROTEIN POLYBROMO-1"/>
    <property type="match status" value="1"/>
</dbReference>
<dbReference type="OrthoDB" id="6017at2759"/>
<evidence type="ECO:0000256" key="4">
    <source>
        <dbReference type="ARBA" id="ARBA00023015"/>
    </source>
</evidence>
<dbReference type="InterPro" id="IPR029295">
    <property type="entry name" value="SnAC"/>
</dbReference>
<comment type="subcellular location">
    <subcellularLocation>
        <location evidence="1">Nucleus</location>
    </subcellularLocation>
</comment>
<dbReference type="SMART" id="SM01314">
    <property type="entry name" value="SnAC"/>
    <property type="match status" value="1"/>
</dbReference>
<evidence type="ECO:0000256" key="3">
    <source>
        <dbReference type="ARBA" id="ARBA00022853"/>
    </source>
</evidence>
<keyword evidence="7" id="KW-0539">Nucleus</keyword>
<keyword evidence="4" id="KW-0805">Transcription regulation</keyword>
<dbReference type="Gene3D" id="1.20.920.10">
    <property type="entry name" value="Bromodomain-like"/>
    <property type="match status" value="1"/>
</dbReference>
<evidence type="ECO:0000256" key="5">
    <source>
        <dbReference type="ARBA" id="ARBA00023117"/>
    </source>
</evidence>
<evidence type="ECO:0000256" key="2">
    <source>
        <dbReference type="ARBA" id="ARBA00022737"/>
    </source>
</evidence>
<accession>A0A183F0X1</accession>
<evidence type="ECO:0000256" key="7">
    <source>
        <dbReference type="ARBA" id="ARBA00023242"/>
    </source>
</evidence>
<sequence length="194" mass="23170">MDIDRRRQEAAEYRRKPRLIEDSEIPESIVKASQHFINEEKESQKEKFAFESIGRRKRKEVDYSQKWIEYFLKKFLNSGSLYLPFEDLMSDRDWLRSIDEDLIVFDDVFLPTGDDDDEPPKRKRASPEITSVLNKLHEALITFKTSSGKQLAGAFEQLPSRRELPDYYEIIEKPMDLNKVKRKIRDGKYRKIQY</sequence>
<protein>
    <submittedName>
        <fullName evidence="12">Bromo domain-containing protein</fullName>
    </submittedName>
</protein>